<dbReference type="Proteomes" id="UP001319846">
    <property type="component" value="Unassembled WGS sequence"/>
</dbReference>
<keyword evidence="2" id="KW-1185">Reference proteome</keyword>
<name>A0ACC5VTE1_9GAMM</name>
<accession>A0ACC5VTE1</accession>
<comment type="caution">
    <text evidence="1">The sequence shown here is derived from an EMBL/GenBank/DDBJ whole genome shotgun (WGS) entry which is preliminary data.</text>
</comment>
<evidence type="ECO:0000313" key="2">
    <source>
        <dbReference type="Proteomes" id="UP001319846"/>
    </source>
</evidence>
<protein>
    <submittedName>
        <fullName evidence="1">Uncharacterized protein</fullName>
    </submittedName>
</protein>
<evidence type="ECO:0000313" key="1">
    <source>
        <dbReference type="EMBL" id="MBZ5486927.1"/>
    </source>
</evidence>
<sequence>MIERPTAWPDGRPLGGLNGYPPEWHAWAEECQIKYVARQMLAAPKEQRKAVHERWIQIFPHATPERIKAVWDQVVSEKRQGAK</sequence>
<reference evidence="1" key="1">
    <citation type="submission" date="2020-06" db="EMBL/GenBank/DDBJ databases">
        <title>Whole Genome Sequence of Halomonas aquamarina MB598.</title>
        <authorList>
            <person name="Pervaiz M."/>
            <person name="Fariq A."/>
            <person name="Yasmin A."/>
            <person name="Welch M."/>
        </authorList>
    </citation>
    <scope>NUCLEOTIDE SEQUENCE</scope>
    <source>
        <strain evidence="1">MB598</strain>
    </source>
</reference>
<gene>
    <name evidence="1" type="ORF">HW452_05245</name>
</gene>
<organism evidence="1 2">
    <name type="scientific">Vreelandella aquamarina</name>
    <dbReference type="NCBI Taxonomy" id="77097"/>
    <lineage>
        <taxon>Bacteria</taxon>
        <taxon>Pseudomonadati</taxon>
        <taxon>Pseudomonadota</taxon>
        <taxon>Gammaproteobacteria</taxon>
        <taxon>Oceanospirillales</taxon>
        <taxon>Halomonadaceae</taxon>
        <taxon>Vreelandella</taxon>
    </lineage>
</organism>
<dbReference type="EMBL" id="JABYQT010000002">
    <property type="protein sequence ID" value="MBZ5486927.1"/>
    <property type="molecule type" value="Genomic_DNA"/>
</dbReference>
<proteinExistence type="predicted"/>